<dbReference type="STRING" id="1799789.AX660_10710"/>
<sequence length="163" mass="18922">MKCNDIQINLGEFMDNEMNHEKSLMIKKHVQECKQCFNQTQNILFLKQQLESLKGPSLNSDFEIKLQERIKKSNTKSNYSKFLALAASIALIAPLVHYLTFQPQLNVQKQFIIELESIGKTAFDEYESFHKWTQVVSSEESLVCGDAMSKRYCSLDKQYLSRI</sequence>
<proteinExistence type="predicted"/>
<accession>A0A136A5C1</accession>
<dbReference type="AlphaFoldDB" id="A0A136A5C1"/>
<name>A0A136A5C1_9ALTE</name>
<keyword evidence="3" id="KW-1185">Reference proteome</keyword>
<organism evidence="2 3">
    <name type="scientific">Paraglaciecola hydrolytica</name>
    <dbReference type="NCBI Taxonomy" id="1799789"/>
    <lineage>
        <taxon>Bacteria</taxon>
        <taxon>Pseudomonadati</taxon>
        <taxon>Pseudomonadota</taxon>
        <taxon>Gammaproteobacteria</taxon>
        <taxon>Alteromonadales</taxon>
        <taxon>Alteromonadaceae</taxon>
        <taxon>Paraglaciecola</taxon>
    </lineage>
</organism>
<reference evidence="3" key="1">
    <citation type="submission" date="2016-02" db="EMBL/GenBank/DDBJ databases">
        <authorList>
            <person name="Schultz-Johansen M."/>
            <person name="Glaring M.A."/>
            <person name="Bech P.K."/>
            <person name="Stougaard P."/>
        </authorList>
    </citation>
    <scope>NUCLEOTIDE SEQUENCE [LARGE SCALE GENOMIC DNA]</scope>
    <source>
        <strain evidence="3">S66</strain>
    </source>
</reference>
<protein>
    <recommendedName>
        <fullName evidence="4">Zinc-finger domain-containing protein</fullName>
    </recommendedName>
</protein>
<keyword evidence="1" id="KW-0472">Membrane</keyword>
<gene>
    <name evidence="2" type="ORF">AX660_10710</name>
</gene>
<evidence type="ECO:0008006" key="4">
    <source>
        <dbReference type="Google" id="ProtNLM"/>
    </source>
</evidence>
<evidence type="ECO:0000256" key="1">
    <source>
        <dbReference type="SAM" id="Phobius"/>
    </source>
</evidence>
<comment type="caution">
    <text evidence="2">The sequence shown here is derived from an EMBL/GenBank/DDBJ whole genome shotgun (WGS) entry which is preliminary data.</text>
</comment>
<dbReference type="Proteomes" id="UP000070299">
    <property type="component" value="Unassembled WGS sequence"/>
</dbReference>
<keyword evidence="1" id="KW-1133">Transmembrane helix</keyword>
<feature type="transmembrane region" description="Helical" evidence="1">
    <location>
        <begin position="82"/>
        <end position="101"/>
    </location>
</feature>
<keyword evidence="1" id="KW-0812">Transmembrane</keyword>
<evidence type="ECO:0000313" key="2">
    <source>
        <dbReference type="EMBL" id="KXI30427.1"/>
    </source>
</evidence>
<evidence type="ECO:0000313" key="3">
    <source>
        <dbReference type="Proteomes" id="UP000070299"/>
    </source>
</evidence>
<dbReference type="EMBL" id="LSNE01000003">
    <property type="protein sequence ID" value="KXI30427.1"/>
    <property type="molecule type" value="Genomic_DNA"/>
</dbReference>